<feature type="region of interest" description="Disordered" evidence="1">
    <location>
        <begin position="1"/>
        <end position="35"/>
    </location>
</feature>
<gene>
    <name evidence="2" type="ORF">DPMN_134492</name>
</gene>
<reference evidence="2" key="1">
    <citation type="journal article" date="2019" name="bioRxiv">
        <title>The Genome of the Zebra Mussel, Dreissena polymorpha: A Resource for Invasive Species Research.</title>
        <authorList>
            <person name="McCartney M.A."/>
            <person name="Auch B."/>
            <person name="Kono T."/>
            <person name="Mallez S."/>
            <person name="Zhang Y."/>
            <person name="Obille A."/>
            <person name="Becker A."/>
            <person name="Abrahante J.E."/>
            <person name="Garbe J."/>
            <person name="Badalamenti J.P."/>
            <person name="Herman A."/>
            <person name="Mangelson H."/>
            <person name="Liachko I."/>
            <person name="Sullivan S."/>
            <person name="Sone E.D."/>
            <person name="Koren S."/>
            <person name="Silverstein K.A.T."/>
            <person name="Beckman K.B."/>
            <person name="Gohl D.M."/>
        </authorList>
    </citation>
    <scope>NUCLEOTIDE SEQUENCE</scope>
    <source>
        <strain evidence="2">Duluth1</strain>
        <tissue evidence="2">Whole animal</tissue>
    </source>
</reference>
<organism evidence="2 3">
    <name type="scientific">Dreissena polymorpha</name>
    <name type="common">Zebra mussel</name>
    <name type="synonym">Mytilus polymorpha</name>
    <dbReference type="NCBI Taxonomy" id="45954"/>
    <lineage>
        <taxon>Eukaryota</taxon>
        <taxon>Metazoa</taxon>
        <taxon>Spiralia</taxon>
        <taxon>Lophotrochozoa</taxon>
        <taxon>Mollusca</taxon>
        <taxon>Bivalvia</taxon>
        <taxon>Autobranchia</taxon>
        <taxon>Heteroconchia</taxon>
        <taxon>Euheterodonta</taxon>
        <taxon>Imparidentia</taxon>
        <taxon>Neoheterodontei</taxon>
        <taxon>Myida</taxon>
        <taxon>Dreissenoidea</taxon>
        <taxon>Dreissenidae</taxon>
        <taxon>Dreissena</taxon>
    </lineage>
</organism>
<keyword evidence="3" id="KW-1185">Reference proteome</keyword>
<sequence length="273" mass="30595">MPKTKNKKRKERNSSDNNDDPNAVKVRKQRGPSSDIDIDNLSVSELLNKANSVLYGVEALENSVFVSPSCSGSTSTDPIGVTGSGVHQNMADKGAEPTIRDVMVLLTAVSSRLQCLETNMSVMDSIEKRMENFENDMKRLWVVHEDRAKKVEERVLRLEDKVDGVDIHAAELVERVQVLVKERDTLREDVSYLQSQSMRSNLIFTPVPEAAGSDIETPEVTEAKLRQHLVSAFKLTQEVATSLRFERVHRSPGSPTPGKIRNIIAKFSFFKDR</sequence>
<feature type="compositionally biased region" description="Basic residues" evidence="1">
    <location>
        <begin position="1"/>
        <end position="11"/>
    </location>
</feature>
<protein>
    <submittedName>
        <fullName evidence="2">Uncharacterized protein</fullName>
    </submittedName>
</protein>
<evidence type="ECO:0000256" key="1">
    <source>
        <dbReference type="SAM" id="MobiDB-lite"/>
    </source>
</evidence>
<evidence type="ECO:0000313" key="2">
    <source>
        <dbReference type="EMBL" id="KAH3806176.1"/>
    </source>
</evidence>
<name>A0A9D4FXF8_DREPO</name>
<accession>A0A9D4FXF8</accession>
<proteinExistence type="predicted"/>
<evidence type="ECO:0000313" key="3">
    <source>
        <dbReference type="Proteomes" id="UP000828390"/>
    </source>
</evidence>
<dbReference type="Proteomes" id="UP000828390">
    <property type="component" value="Unassembled WGS sequence"/>
</dbReference>
<dbReference type="EMBL" id="JAIWYP010000006">
    <property type="protein sequence ID" value="KAH3806176.1"/>
    <property type="molecule type" value="Genomic_DNA"/>
</dbReference>
<dbReference type="AlphaFoldDB" id="A0A9D4FXF8"/>
<comment type="caution">
    <text evidence="2">The sequence shown here is derived from an EMBL/GenBank/DDBJ whole genome shotgun (WGS) entry which is preliminary data.</text>
</comment>
<reference evidence="2" key="2">
    <citation type="submission" date="2020-11" db="EMBL/GenBank/DDBJ databases">
        <authorList>
            <person name="McCartney M.A."/>
            <person name="Auch B."/>
            <person name="Kono T."/>
            <person name="Mallez S."/>
            <person name="Becker A."/>
            <person name="Gohl D.M."/>
            <person name="Silverstein K.A.T."/>
            <person name="Koren S."/>
            <person name="Bechman K.B."/>
            <person name="Herman A."/>
            <person name="Abrahante J.E."/>
            <person name="Garbe J."/>
        </authorList>
    </citation>
    <scope>NUCLEOTIDE SEQUENCE</scope>
    <source>
        <strain evidence="2">Duluth1</strain>
        <tissue evidence="2">Whole animal</tissue>
    </source>
</reference>